<dbReference type="InterPro" id="IPR025124">
    <property type="entry name" value="Gag1-like_clamp"/>
</dbReference>
<organism evidence="3 4">
    <name type="scientific">Cylindrotheca closterium</name>
    <dbReference type="NCBI Taxonomy" id="2856"/>
    <lineage>
        <taxon>Eukaryota</taxon>
        <taxon>Sar</taxon>
        <taxon>Stramenopiles</taxon>
        <taxon>Ochrophyta</taxon>
        <taxon>Bacillariophyta</taxon>
        <taxon>Bacillariophyceae</taxon>
        <taxon>Bacillariophycidae</taxon>
        <taxon>Bacillariales</taxon>
        <taxon>Bacillariaceae</taxon>
        <taxon>Cylindrotheca</taxon>
    </lineage>
</organism>
<proteinExistence type="predicted"/>
<feature type="region of interest" description="Disordered" evidence="1">
    <location>
        <begin position="37"/>
        <end position="59"/>
    </location>
</feature>
<evidence type="ECO:0000313" key="4">
    <source>
        <dbReference type="Proteomes" id="UP001295423"/>
    </source>
</evidence>
<dbReference type="PANTHER" id="PTHR33373">
    <property type="entry name" value="OS07G0479600 PROTEIN"/>
    <property type="match status" value="1"/>
</dbReference>
<sequence length="162" mass="18119">MSETNANTAATTTTQPAALVWARNPEEEAAAAAAVIKAAEEQKQREEEEAKDEGNTFVNHGFMRWQKGREDWHAEKLKRIQEQQERKGGSGGDGNSNNNTMPDHLRQSIPLDVDEIIDIIFSPRWRMAGAETGPPKRFPQNVPLVQMVDVLVDLWEAEGLDL</sequence>
<gene>
    <name evidence="3" type="ORF">CYCCA115_LOCUS22954</name>
</gene>
<reference evidence="3" key="1">
    <citation type="submission" date="2023-08" db="EMBL/GenBank/DDBJ databases">
        <authorList>
            <person name="Audoor S."/>
            <person name="Bilcke G."/>
        </authorList>
    </citation>
    <scope>NUCLEOTIDE SEQUENCE</scope>
</reference>
<dbReference type="PANTHER" id="PTHR33373:SF34">
    <property type="entry name" value="DUF4050 DOMAIN-CONTAINING PROTEIN"/>
    <property type="match status" value="1"/>
</dbReference>
<accession>A0AAD2GBR2</accession>
<dbReference type="EMBL" id="CAKOGP040002347">
    <property type="protein sequence ID" value="CAJ1967825.1"/>
    <property type="molecule type" value="Genomic_DNA"/>
</dbReference>
<feature type="region of interest" description="Disordered" evidence="1">
    <location>
        <begin position="73"/>
        <end position="108"/>
    </location>
</feature>
<keyword evidence="4" id="KW-1185">Reference proteome</keyword>
<feature type="domain" description="Gag1-like clamp" evidence="2">
    <location>
        <begin position="31"/>
        <end position="159"/>
    </location>
</feature>
<evidence type="ECO:0000259" key="2">
    <source>
        <dbReference type="Pfam" id="PF13259"/>
    </source>
</evidence>
<comment type="caution">
    <text evidence="3">The sequence shown here is derived from an EMBL/GenBank/DDBJ whole genome shotgun (WGS) entry which is preliminary data.</text>
</comment>
<dbReference type="Proteomes" id="UP001295423">
    <property type="component" value="Unassembled WGS sequence"/>
</dbReference>
<feature type="compositionally biased region" description="Basic and acidic residues" evidence="1">
    <location>
        <begin position="38"/>
        <end position="54"/>
    </location>
</feature>
<evidence type="ECO:0000313" key="3">
    <source>
        <dbReference type="EMBL" id="CAJ1967825.1"/>
    </source>
</evidence>
<protein>
    <recommendedName>
        <fullName evidence="2">Gag1-like clamp domain-containing protein</fullName>
    </recommendedName>
</protein>
<feature type="compositionally biased region" description="Basic and acidic residues" evidence="1">
    <location>
        <begin position="73"/>
        <end position="88"/>
    </location>
</feature>
<evidence type="ECO:0000256" key="1">
    <source>
        <dbReference type="SAM" id="MobiDB-lite"/>
    </source>
</evidence>
<name>A0AAD2GBR2_9STRA</name>
<dbReference type="Pfam" id="PF13259">
    <property type="entry name" value="clamp_Gag1-like"/>
    <property type="match status" value="1"/>
</dbReference>
<dbReference type="AlphaFoldDB" id="A0AAD2GBR2"/>